<dbReference type="GO" id="GO:0006355">
    <property type="term" value="P:regulation of DNA-templated transcription"/>
    <property type="evidence" value="ECO:0007669"/>
    <property type="project" value="InterPro"/>
</dbReference>
<reference evidence="4" key="1">
    <citation type="submission" date="2025-08" db="UniProtKB">
        <authorList>
            <consortium name="RefSeq"/>
        </authorList>
    </citation>
    <scope>IDENTIFICATION</scope>
</reference>
<evidence type="ECO:0000256" key="1">
    <source>
        <dbReference type="ARBA" id="ARBA00010820"/>
    </source>
</evidence>
<evidence type="ECO:0000259" key="3">
    <source>
        <dbReference type="Pfam" id="PF04504"/>
    </source>
</evidence>
<dbReference type="PaxDb" id="4097-A0A1S3Z4M8"/>
<dbReference type="AlphaFoldDB" id="A0A1S3Z4M8"/>
<feature type="compositionally biased region" description="Low complexity" evidence="2">
    <location>
        <begin position="86"/>
        <end position="95"/>
    </location>
</feature>
<feature type="domain" description="Glabrous enhancer-binding protein-like DBD" evidence="3">
    <location>
        <begin position="119"/>
        <end position="178"/>
    </location>
</feature>
<gene>
    <name evidence="4" type="primary">LOC107782745</name>
</gene>
<dbReference type="KEGG" id="nta:107782745"/>
<proteinExistence type="inferred from homology"/>
<protein>
    <submittedName>
        <fullName evidence="4">Mediator-associated protein 1-like</fullName>
    </submittedName>
</protein>
<feature type="compositionally biased region" description="Basic residues" evidence="2">
    <location>
        <begin position="97"/>
        <end position="108"/>
    </location>
</feature>
<sequence>MILVLKSSLRVKELPLRRRFFRREWKGSAGAENGVLRRSREDLQPPEARSAVMYCGQRLWESERIWPKTTPIILLKESDKDWTPTSSKSISSESHSNNRKKRTMKNSGKKGVSEAVNNFQRIWSNEDEIAVLEGMLEYASARNISPSVDYNAFYIFVKDKLQVEVSKNQLKNKVKNLKS</sequence>
<dbReference type="Pfam" id="PF04504">
    <property type="entry name" value="GeBP-like_DBD"/>
    <property type="match status" value="1"/>
</dbReference>
<comment type="similarity">
    <text evidence="1">Belongs to the GeBP family.</text>
</comment>
<dbReference type="PANTHER" id="PTHR31662">
    <property type="entry name" value="BNAANNG10740D PROTEIN-RELATED"/>
    <property type="match status" value="1"/>
</dbReference>
<dbReference type="STRING" id="4097.A0A1S3Z4M8"/>
<dbReference type="InterPro" id="IPR007592">
    <property type="entry name" value="GEBP"/>
</dbReference>
<dbReference type="RefSeq" id="XP_016459167.1">
    <property type="nucleotide sequence ID" value="XM_016603681.1"/>
</dbReference>
<feature type="region of interest" description="Disordered" evidence="2">
    <location>
        <begin position="81"/>
        <end position="111"/>
    </location>
</feature>
<accession>A0A1S3Z4M8</accession>
<dbReference type="PANTHER" id="PTHR31662:SF71">
    <property type="match status" value="1"/>
</dbReference>
<organism evidence="4">
    <name type="scientific">Nicotiana tabacum</name>
    <name type="common">Common tobacco</name>
    <dbReference type="NCBI Taxonomy" id="4097"/>
    <lineage>
        <taxon>Eukaryota</taxon>
        <taxon>Viridiplantae</taxon>
        <taxon>Streptophyta</taxon>
        <taxon>Embryophyta</taxon>
        <taxon>Tracheophyta</taxon>
        <taxon>Spermatophyta</taxon>
        <taxon>Magnoliopsida</taxon>
        <taxon>eudicotyledons</taxon>
        <taxon>Gunneridae</taxon>
        <taxon>Pentapetalae</taxon>
        <taxon>asterids</taxon>
        <taxon>lamiids</taxon>
        <taxon>Solanales</taxon>
        <taxon>Solanaceae</taxon>
        <taxon>Nicotianoideae</taxon>
        <taxon>Nicotianeae</taxon>
        <taxon>Nicotiana</taxon>
    </lineage>
</organism>
<evidence type="ECO:0000313" key="4">
    <source>
        <dbReference type="RefSeq" id="XP_016459167.1"/>
    </source>
</evidence>
<evidence type="ECO:0000256" key="2">
    <source>
        <dbReference type="SAM" id="MobiDB-lite"/>
    </source>
</evidence>
<name>A0A1S3Z4M8_TOBAC</name>
<dbReference type="OrthoDB" id="661680at2759"/>
<dbReference type="InterPro" id="IPR053932">
    <property type="entry name" value="GeBP-like_DBD"/>
</dbReference>